<evidence type="ECO:0000313" key="1">
    <source>
        <dbReference type="EMBL" id="KAF7832188.1"/>
    </source>
</evidence>
<comment type="caution">
    <text evidence="1">The sequence shown here is derived from an EMBL/GenBank/DDBJ whole genome shotgun (WGS) entry which is preliminary data.</text>
</comment>
<organism evidence="1 2">
    <name type="scientific">Senna tora</name>
    <dbReference type="NCBI Taxonomy" id="362788"/>
    <lineage>
        <taxon>Eukaryota</taxon>
        <taxon>Viridiplantae</taxon>
        <taxon>Streptophyta</taxon>
        <taxon>Embryophyta</taxon>
        <taxon>Tracheophyta</taxon>
        <taxon>Spermatophyta</taxon>
        <taxon>Magnoliopsida</taxon>
        <taxon>eudicotyledons</taxon>
        <taxon>Gunneridae</taxon>
        <taxon>Pentapetalae</taxon>
        <taxon>rosids</taxon>
        <taxon>fabids</taxon>
        <taxon>Fabales</taxon>
        <taxon>Fabaceae</taxon>
        <taxon>Caesalpinioideae</taxon>
        <taxon>Cassia clade</taxon>
        <taxon>Senna</taxon>
    </lineage>
</organism>
<protein>
    <submittedName>
        <fullName evidence="1">Uncharacterized protein</fullName>
    </submittedName>
</protein>
<evidence type="ECO:0000313" key="2">
    <source>
        <dbReference type="Proteomes" id="UP000634136"/>
    </source>
</evidence>
<keyword evidence="2" id="KW-1185">Reference proteome</keyword>
<accession>A0A834WTP5</accession>
<dbReference type="EMBL" id="JAAIUW010000005">
    <property type="protein sequence ID" value="KAF7832188.1"/>
    <property type="molecule type" value="Genomic_DNA"/>
</dbReference>
<dbReference type="Proteomes" id="UP000634136">
    <property type="component" value="Unassembled WGS sequence"/>
</dbReference>
<name>A0A834WTP5_9FABA</name>
<reference evidence="1" key="1">
    <citation type="submission" date="2020-09" db="EMBL/GenBank/DDBJ databases">
        <title>Genome-Enabled Discovery of Anthraquinone Biosynthesis in Senna tora.</title>
        <authorList>
            <person name="Kang S.-H."/>
            <person name="Pandey R.P."/>
            <person name="Lee C.-M."/>
            <person name="Sim J.-S."/>
            <person name="Jeong J.-T."/>
            <person name="Choi B.-S."/>
            <person name="Jung M."/>
            <person name="Ginzburg D."/>
            <person name="Zhao K."/>
            <person name="Won S.Y."/>
            <person name="Oh T.-J."/>
            <person name="Yu Y."/>
            <person name="Kim N.-H."/>
            <person name="Lee O.R."/>
            <person name="Lee T.-H."/>
            <person name="Bashyal P."/>
            <person name="Kim T.-S."/>
            <person name="Lee W.-H."/>
            <person name="Kawkins C."/>
            <person name="Kim C.-K."/>
            <person name="Kim J.S."/>
            <person name="Ahn B.O."/>
            <person name="Rhee S.Y."/>
            <person name="Sohng J.K."/>
        </authorList>
    </citation>
    <scope>NUCLEOTIDE SEQUENCE</scope>
    <source>
        <tissue evidence="1">Leaf</tissue>
    </source>
</reference>
<gene>
    <name evidence="1" type="ORF">G2W53_014521</name>
</gene>
<sequence length="109" mass="12662">MVKTLIFGMTPGFLAPTHTWHRRGVQVVDKGCIFCGNEVEDAFHSRVASSSLQVIWGSSSAHEMNKVTYILSFQQLEDNQEIQEPERILETIRKDRNHKGRKDRNHRVW</sequence>
<dbReference type="AlphaFoldDB" id="A0A834WTP5"/>
<proteinExistence type="predicted"/>